<accession>A0ABU4WIW7</accession>
<dbReference type="RefSeq" id="WP_320324828.1">
    <property type="nucleotide sequence ID" value="NZ_JALBUS010000002.1"/>
</dbReference>
<dbReference type="InterPro" id="IPR003797">
    <property type="entry name" value="DegV"/>
</dbReference>
<keyword evidence="3" id="KW-1185">Reference proteome</keyword>
<dbReference type="Proteomes" id="UP001285244">
    <property type="component" value="Unassembled WGS sequence"/>
</dbReference>
<reference evidence="2 3" key="1">
    <citation type="submission" date="2022-03" db="EMBL/GenBank/DDBJ databases">
        <title>Novel taxa within the pig intestine.</title>
        <authorList>
            <person name="Wylensek D."/>
            <person name="Bishof K."/>
            <person name="Afrizal A."/>
            <person name="Clavel T."/>
        </authorList>
    </citation>
    <scope>NUCLEOTIDE SEQUENCE [LARGE SCALE GENOMIC DNA]</scope>
    <source>
        <strain evidence="2 3">Cla-KB-P134</strain>
    </source>
</reference>
<sequence length="290" mass="32627">MTVAIMTDNESGIFPEEGKKLGVYILRMPFFLDGKQYYENETITAQEFFERMENDPNMEFSTSMPPAGEVLSMWKEALQTHDEVVYIPMSSGLSSSCETATLLAQQFDGKVQVVNNQRISLTQRQSVYDAMTLRDQGKSAKEIKEILEAEKFNSSIYIMVGSLDYLKRGGRVTSAAALLGGLLRIRPVLQIQGEKLDAFAKARSLKAAKKIMFNALHSDLDTRFKPFVDKKEIEVYISYTHGQPEQVKQWFEEVKAEFPQFHVTKDPLSLSISCHTGPGCLGIGCARRVV</sequence>
<dbReference type="SUPFAM" id="SSF82549">
    <property type="entry name" value="DAK1/DegV-like"/>
    <property type="match status" value="1"/>
</dbReference>
<dbReference type="Gene3D" id="3.30.1180.10">
    <property type="match status" value="1"/>
</dbReference>
<evidence type="ECO:0000256" key="1">
    <source>
        <dbReference type="ARBA" id="ARBA00023121"/>
    </source>
</evidence>
<keyword evidence="1" id="KW-0446">Lipid-binding</keyword>
<evidence type="ECO:0000313" key="3">
    <source>
        <dbReference type="Proteomes" id="UP001285244"/>
    </source>
</evidence>
<dbReference type="InterPro" id="IPR050270">
    <property type="entry name" value="DegV_domain_contain"/>
</dbReference>
<dbReference type="PANTHER" id="PTHR33434:SF2">
    <property type="entry name" value="FATTY ACID-BINDING PROTEIN TM_1468"/>
    <property type="match status" value="1"/>
</dbReference>
<evidence type="ECO:0000313" key="2">
    <source>
        <dbReference type="EMBL" id="MDX8416493.1"/>
    </source>
</evidence>
<dbReference type="InterPro" id="IPR043168">
    <property type="entry name" value="DegV_C"/>
</dbReference>
<proteinExistence type="predicted"/>
<dbReference type="EMBL" id="JALBUS010000002">
    <property type="protein sequence ID" value="MDX8416493.1"/>
    <property type="molecule type" value="Genomic_DNA"/>
</dbReference>
<dbReference type="NCBIfam" id="TIGR00762">
    <property type="entry name" value="DegV"/>
    <property type="match status" value="1"/>
</dbReference>
<comment type="caution">
    <text evidence="2">The sequence shown here is derived from an EMBL/GenBank/DDBJ whole genome shotgun (WGS) entry which is preliminary data.</text>
</comment>
<gene>
    <name evidence="2" type="ORF">MOZ64_01345</name>
</gene>
<protein>
    <submittedName>
        <fullName evidence="2">DegV family protein</fullName>
    </submittedName>
</protein>
<dbReference type="PROSITE" id="PS51482">
    <property type="entry name" value="DEGV"/>
    <property type="match status" value="1"/>
</dbReference>
<dbReference type="Pfam" id="PF02645">
    <property type="entry name" value="DegV"/>
    <property type="match status" value="1"/>
</dbReference>
<organism evidence="2 3">
    <name type="scientific">Absicoccus intestinalis</name>
    <dbReference type="NCBI Taxonomy" id="2926319"/>
    <lineage>
        <taxon>Bacteria</taxon>
        <taxon>Bacillati</taxon>
        <taxon>Bacillota</taxon>
        <taxon>Erysipelotrichia</taxon>
        <taxon>Erysipelotrichales</taxon>
        <taxon>Erysipelotrichaceae</taxon>
        <taxon>Absicoccus</taxon>
    </lineage>
</organism>
<name>A0ABU4WIW7_9FIRM</name>
<dbReference type="PANTHER" id="PTHR33434">
    <property type="entry name" value="DEGV DOMAIN-CONTAINING PROTEIN DR_1986-RELATED"/>
    <property type="match status" value="1"/>
</dbReference>
<dbReference type="Gene3D" id="3.40.50.10170">
    <property type="match status" value="1"/>
</dbReference>